<dbReference type="STRING" id="1379270.GEMMAAP_04185"/>
<dbReference type="AlphaFoldDB" id="A0A143BGU2"/>
<dbReference type="eggNOG" id="COG2353">
    <property type="taxonomic scope" value="Bacteria"/>
</dbReference>
<dbReference type="PANTHER" id="PTHR34406">
    <property type="entry name" value="PROTEIN YCEI"/>
    <property type="match status" value="1"/>
</dbReference>
<dbReference type="Gene3D" id="2.40.128.110">
    <property type="entry name" value="Lipid/polyisoprenoid-binding, YceI-like"/>
    <property type="match status" value="1"/>
</dbReference>
<dbReference type="KEGG" id="gph:GEMMAAP_04185"/>
<feature type="signal peptide" evidence="1">
    <location>
        <begin position="1"/>
        <end position="19"/>
    </location>
</feature>
<organism evidence="3 4">
    <name type="scientific">Gemmatimonas phototrophica</name>
    <dbReference type="NCBI Taxonomy" id="1379270"/>
    <lineage>
        <taxon>Bacteria</taxon>
        <taxon>Pseudomonadati</taxon>
        <taxon>Gemmatimonadota</taxon>
        <taxon>Gemmatimonadia</taxon>
        <taxon>Gemmatimonadales</taxon>
        <taxon>Gemmatimonadaceae</taxon>
        <taxon>Gemmatimonas</taxon>
    </lineage>
</organism>
<evidence type="ECO:0000259" key="2">
    <source>
        <dbReference type="SMART" id="SM00867"/>
    </source>
</evidence>
<keyword evidence="4" id="KW-1185">Reference proteome</keyword>
<evidence type="ECO:0000313" key="4">
    <source>
        <dbReference type="Proteomes" id="UP000076404"/>
    </source>
</evidence>
<dbReference type="SMART" id="SM00867">
    <property type="entry name" value="YceI"/>
    <property type="match status" value="1"/>
</dbReference>
<protein>
    <recommendedName>
        <fullName evidence="2">Lipid/polyisoprenoid-binding YceI-like domain-containing protein</fullName>
    </recommendedName>
</protein>
<feature type="chain" id="PRO_5007506378" description="Lipid/polyisoprenoid-binding YceI-like domain-containing protein" evidence="1">
    <location>
        <begin position="20"/>
        <end position="205"/>
    </location>
</feature>
<proteinExistence type="predicted"/>
<reference evidence="3 4" key="1">
    <citation type="journal article" date="2014" name="Proc. Natl. Acad. Sci. U.S.A.">
        <title>Functional type 2 photosynthetic reaction centers found in the rare bacterial phylum Gemmatimonadetes.</title>
        <authorList>
            <person name="Zeng Y."/>
            <person name="Feng F."/>
            <person name="Medova H."/>
            <person name="Dean J."/>
            <person name="Koblizek M."/>
        </authorList>
    </citation>
    <scope>NUCLEOTIDE SEQUENCE [LARGE SCALE GENOMIC DNA]</scope>
    <source>
        <strain evidence="3 4">AP64</strain>
    </source>
</reference>
<dbReference type="RefSeq" id="WP_026850103.1">
    <property type="nucleotide sequence ID" value="NZ_CP011454.1"/>
</dbReference>
<dbReference type="EMBL" id="CP011454">
    <property type="protein sequence ID" value="AMW04258.1"/>
    <property type="molecule type" value="Genomic_DNA"/>
</dbReference>
<accession>A0A143BGU2</accession>
<evidence type="ECO:0000256" key="1">
    <source>
        <dbReference type="SAM" id="SignalP"/>
    </source>
</evidence>
<keyword evidence="1" id="KW-0732">Signal</keyword>
<dbReference type="SUPFAM" id="SSF101874">
    <property type="entry name" value="YceI-like"/>
    <property type="match status" value="1"/>
</dbReference>
<dbReference type="Pfam" id="PF04264">
    <property type="entry name" value="YceI"/>
    <property type="match status" value="1"/>
</dbReference>
<reference evidence="3 4" key="2">
    <citation type="journal article" date="2016" name="Environ. Microbiol. Rep.">
        <title>Metagenomic evidence for the presence of phototrophic Gemmatimonadetes bacteria in diverse environments.</title>
        <authorList>
            <person name="Zeng Y."/>
            <person name="Baumbach J."/>
            <person name="Barbosa E.G."/>
            <person name="Azevedo V."/>
            <person name="Zhang C."/>
            <person name="Koblizek M."/>
        </authorList>
    </citation>
    <scope>NUCLEOTIDE SEQUENCE [LARGE SCALE GENOMIC DNA]</scope>
    <source>
        <strain evidence="3 4">AP64</strain>
    </source>
</reference>
<dbReference type="InterPro" id="IPR036761">
    <property type="entry name" value="TTHA0802/YceI-like_sf"/>
</dbReference>
<sequence>MRSLISHLSISAAALLLIAATPSSIPGALTLGEGSRLWFDGTSTLRSWSCSADKIDATLNSPVDDVIDHTLDGKKVAGTVQVDFPVSKLECKNGTMNEHMGKALKTKEFTNIRFTMTSYDVAKGSAVTGTLQGTLQLAGKTMPISVPVTFGTAADGAMRVTGKVPVKMTDWEVKPPTLMLGSIKVGPVVTVNFDLQLQKGTTVTQ</sequence>
<feature type="domain" description="Lipid/polyisoprenoid-binding YceI-like" evidence="2">
    <location>
        <begin position="28"/>
        <end position="198"/>
    </location>
</feature>
<evidence type="ECO:0000313" key="3">
    <source>
        <dbReference type="EMBL" id="AMW04258.1"/>
    </source>
</evidence>
<dbReference type="InterPro" id="IPR007372">
    <property type="entry name" value="Lipid/polyisoprenoid-bd_YceI"/>
</dbReference>
<name>A0A143BGU2_9BACT</name>
<gene>
    <name evidence="3" type="ORF">GEMMAAP_04185</name>
</gene>
<dbReference type="OrthoDB" id="9794147at2"/>
<dbReference type="PANTHER" id="PTHR34406:SF1">
    <property type="entry name" value="PROTEIN YCEI"/>
    <property type="match status" value="1"/>
</dbReference>
<dbReference type="Proteomes" id="UP000076404">
    <property type="component" value="Chromosome"/>
</dbReference>